<feature type="coiled-coil region" evidence="1">
    <location>
        <begin position="700"/>
        <end position="727"/>
    </location>
</feature>
<feature type="region of interest" description="Disordered" evidence="2">
    <location>
        <begin position="513"/>
        <end position="541"/>
    </location>
</feature>
<feature type="region of interest" description="Disordered" evidence="2">
    <location>
        <begin position="1687"/>
        <end position="1780"/>
    </location>
</feature>
<feature type="region of interest" description="Disordered" evidence="2">
    <location>
        <begin position="1249"/>
        <end position="1315"/>
    </location>
</feature>
<evidence type="ECO:0000313" key="4">
    <source>
        <dbReference type="Proteomes" id="UP001217089"/>
    </source>
</evidence>
<feature type="region of interest" description="Disordered" evidence="2">
    <location>
        <begin position="21"/>
        <end position="70"/>
    </location>
</feature>
<feature type="region of interest" description="Disordered" evidence="2">
    <location>
        <begin position="1611"/>
        <end position="1672"/>
    </location>
</feature>
<feature type="compositionally biased region" description="Basic and acidic residues" evidence="2">
    <location>
        <begin position="211"/>
        <end position="222"/>
    </location>
</feature>
<dbReference type="EMBL" id="JARBDR010000657">
    <property type="protein sequence ID" value="KAJ8308317.1"/>
    <property type="molecule type" value="Genomic_DNA"/>
</dbReference>
<reference evidence="3 4" key="1">
    <citation type="submission" date="2022-12" db="EMBL/GenBank/DDBJ databases">
        <title>Chromosome-level genome of Tegillarca granosa.</title>
        <authorList>
            <person name="Kim J."/>
        </authorList>
    </citation>
    <scope>NUCLEOTIDE SEQUENCE [LARGE SCALE GENOMIC DNA]</scope>
    <source>
        <strain evidence="3">Teg-2019</strain>
        <tissue evidence="3">Adductor muscle</tissue>
    </source>
</reference>
<feature type="compositionally biased region" description="Basic and acidic residues" evidence="2">
    <location>
        <begin position="272"/>
        <end position="282"/>
    </location>
</feature>
<dbReference type="PANTHER" id="PTHR15721:SF2">
    <property type="entry name" value="PROTEIN TALPID3"/>
    <property type="match status" value="1"/>
</dbReference>
<feature type="region of interest" description="Disordered" evidence="2">
    <location>
        <begin position="1799"/>
        <end position="1830"/>
    </location>
</feature>
<organism evidence="3 4">
    <name type="scientific">Tegillarca granosa</name>
    <name type="common">Malaysian cockle</name>
    <name type="synonym">Anadara granosa</name>
    <dbReference type="NCBI Taxonomy" id="220873"/>
    <lineage>
        <taxon>Eukaryota</taxon>
        <taxon>Metazoa</taxon>
        <taxon>Spiralia</taxon>
        <taxon>Lophotrochozoa</taxon>
        <taxon>Mollusca</taxon>
        <taxon>Bivalvia</taxon>
        <taxon>Autobranchia</taxon>
        <taxon>Pteriomorphia</taxon>
        <taxon>Arcoida</taxon>
        <taxon>Arcoidea</taxon>
        <taxon>Arcidae</taxon>
        <taxon>Tegillarca</taxon>
    </lineage>
</organism>
<feature type="region of interest" description="Disordered" evidence="2">
    <location>
        <begin position="1060"/>
        <end position="1080"/>
    </location>
</feature>
<feature type="compositionally biased region" description="Polar residues" evidence="2">
    <location>
        <begin position="1284"/>
        <end position="1295"/>
    </location>
</feature>
<feature type="region of interest" description="Disordered" evidence="2">
    <location>
        <begin position="1382"/>
        <end position="1492"/>
    </location>
</feature>
<gene>
    <name evidence="3" type="ORF">KUTeg_013191</name>
</gene>
<feature type="compositionally biased region" description="Basic and acidic residues" evidence="2">
    <location>
        <begin position="158"/>
        <end position="172"/>
    </location>
</feature>
<comment type="caution">
    <text evidence="3">The sequence shown here is derived from an EMBL/GenBank/DDBJ whole genome shotgun (WGS) entry which is preliminary data.</text>
</comment>
<feature type="region of interest" description="Disordered" evidence="2">
    <location>
        <begin position="616"/>
        <end position="650"/>
    </location>
</feature>
<feature type="region of interest" description="Disordered" evidence="2">
    <location>
        <begin position="456"/>
        <end position="480"/>
    </location>
</feature>
<dbReference type="Pfam" id="PF15324">
    <property type="entry name" value="TALPID3"/>
    <property type="match status" value="3"/>
</dbReference>
<feature type="compositionally biased region" description="Polar residues" evidence="2">
    <location>
        <begin position="249"/>
        <end position="264"/>
    </location>
</feature>
<feature type="compositionally biased region" description="Low complexity" evidence="2">
    <location>
        <begin position="1474"/>
        <end position="1492"/>
    </location>
</feature>
<feature type="region of interest" description="Disordered" evidence="2">
    <location>
        <begin position="136"/>
        <end position="297"/>
    </location>
</feature>
<evidence type="ECO:0000313" key="3">
    <source>
        <dbReference type="EMBL" id="KAJ8308317.1"/>
    </source>
</evidence>
<feature type="region of interest" description="Disordered" evidence="2">
    <location>
        <begin position="1341"/>
        <end position="1368"/>
    </location>
</feature>
<feature type="region of interest" description="Disordered" evidence="2">
    <location>
        <begin position="825"/>
        <end position="859"/>
    </location>
</feature>
<feature type="compositionally biased region" description="Basic and acidic residues" evidence="2">
    <location>
        <begin position="516"/>
        <end position="531"/>
    </location>
</feature>
<name>A0ABQ9ESZ9_TEGGR</name>
<sequence>MEESSYLELLSITDAAVKALNKSARSNSLASSRSSHSGQGSARQRSDGTKSDNPESGARQDRGSPDSGICKTYTAADSQHQKVTDCFKDEVIPLDRSSDESTTASDVLIKSTLADPADQSILEVMQNASSISKCSKSSLGADNFNSSGPQKVKISTKRLREIKSPFENDQKGPKNNTENIPPALSSKNENDKNNSVKTKKFSPEATNRNYVKNEMEKPKVPRDLIQTLPFESGDETDTSEKSKTVQAKKVTSNLPVPDQNQISRSPRFPGDTIDRKYMDRNINDNTSSRKNNVGDDNISKKIVTSGQLKSFQNKRSEIGKTGKSDTEFMKTSPRFPGDRVSKSTTKDVKDTEVSPPLIDGSVDDWEHKKKLNDSIDLIPSKDTVLERIVTISAQNSMSSSSDISDHVITVPERIVTISAQNSVSASDISDAGTVEEEKIPPKLPVRFHQFTKANGVNLQQGRPVEGVDEPDKQKQSKDVQISSYCLSDKEKLVKQSFFKRHEHTGPVKRVVQPKFVNRDKSIKKEEAKDSGEGGGQQPSSNTDVLTAAVAASAAAQYDLETKMAEILDKIQELRGKEGKVQDNEIVKELEKQSAMHAQRYEHLEQMQLEMKAKLLSLSRSSRQSRSPSPTSFRNRSFSPPRKSEIQNTHRKAFTRGILEEILASAESPRRGIPAPIVQTRSDGSMYIPHNGPKSPNVKKAEVLERELSEIKQQMNDLVSEIEQGKTKQEKTKTVLQEKQVESRNITAEELLGPSPLDPYLVPPVPSGASPYKSVTELSHSSVNAPVLSGFSAAAQREIAEELQRNPPKNPFYPIGAPPSVSTKAYNKGPGVRGGTGAKIDTGLKRGRAPVQPSTVRNVPANKENKPMVYKKPVKKPGRSAFEDEEYMTRVYGKAPYQSKRTTVKDPYLHFQNTAKYKAPRPAAVLDIKGREVKSAKTQTASGVRKFYFSPTSGSYIPVSGDTTAAPIPGQLIPMAVPLGGPRFEGGLTVPVTWPEPSGPLTSTPAAVTAAKNVAMVTIPTEDDLTEKPAPELTKQVLPAVDIDTDVSEMSEFQQEAQHEISDEDISPESAPGLALPGYQPPSPPPTVEVVSDFPPKNIPPVLASDVIAEDIRRRDALQNRAVEWVEQELMARIIMETYPLKKEEPQEMPHVIPDESVASEPEEDQEQAMFVMDSIGRAGLQIFVDAGQPVDNNLVNALIREVLIEKVSSMLGQRPGEESARSNDEGLTHKIAAAASGATDYVVIKEDTTKEEPDYYRTRTPQPTPKSSPVISPVRVPSPPVTPNMSPRQPRQYESQPVYVPEQSQVESEPESASLDLSEELRRIAGKMVVEQVSRPVEQVHDVYTPIGSPEPELPEEEQPLTPPMVTPRKEVIVEEKVIEVKVPEAASQEIKPKLKVPAEVEIKPTSPQPWADPSSPMPEENPNFKDTSDDISVKEQQKHELSLSQTQEVDIPPAKETQTTPPPTFRKTPSPVPTESESYSEPSSVSDSINQSVSEGQWLINKSEGEVANFAFSEDAKQRMRIQNKPDISTTSTLWEASEIEDEASEFPVSEGEFQYKPSVAPDKDPVLVMLSRLQHQPISYGQYNMPSNQVHDMLSTNGKSTGEVSMFGGTAKSMGEVGGRDVTGRSYGEVRFVEPRSRPERSLKQSRESDDYSRQSRQKSPLRMTDLRTEEADLIPVRDASIEKVVKEKTRTPTKPITVTAGGAPSGGRNSPIKSALRKPPQATKSTGLPDRSESLKQTRVVNVRSSDGNINDSQENAKSMEGLRTTSDQGTRTFTPDQMNLDDLIASGYLLQNLSQSGEMGQSGGQSLTLDNSVRDSMNSRDMSPTRLTRERKSLGLTYSFESESGDTFSENELRKMAGMGTETGTLKMSVTIPSTALSEEESEVLSEIEITNGNTMFILSMDILFSDL</sequence>
<feature type="compositionally biased region" description="Polar residues" evidence="2">
    <location>
        <begin position="1811"/>
        <end position="1830"/>
    </location>
</feature>
<feature type="compositionally biased region" description="Low complexity" evidence="2">
    <location>
        <begin position="616"/>
        <end position="631"/>
    </location>
</feature>
<evidence type="ECO:0000256" key="1">
    <source>
        <dbReference type="SAM" id="Coils"/>
    </source>
</evidence>
<feature type="compositionally biased region" description="Low complexity" evidence="2">
    <location>
        <begin position="1265"/>
        <end position="1275"/>
    </location>
</feature>
<dbReference type="Proteomes" id="UP001217089">
    <property type="component" value="Unassembled WGS sequence"/>
</dbReference>
<feature type="compositionally biased region" description="Basic and acidic residues" evidence="2">
    <location>
        <begin position="1633"/>
        <end position="1656"/>
    </location>
</feature>
<feature type="compositionally biased region" description="Basic and acidic residues" evidence="2">
    <location>
        <begin position="1391"/>
        <end position="1403"/>
    </location>
</feature>
<protein>
    <submittedName>
        <fullName evidence="3">Uncharacterized protein</fullName>
    </submittedName>
</protein>
<feature type="compositionally biased region" description="Basic and acidic residues" evidence="2">
    <location>
        <begin position="1423"/>
        <end position="1442"/>
    </location>
</feature>
<feature type="compositionally biased region" description="Basic and acidic residues" evidence="2">
    <location>
        <begin position="318"/>
        <end position="328"/>
    </location>
</feature>
<feature type="compositionally biased region" description="Basic and acidic residues" evidence="2">
    <location>
        <begin position="336"/>
        <end position="352"/>
    </location>
</feature>
<feature type="region of interest" description="Disordered" evidence="2">
    <location>
        <begin position="318"/>
        <end position="355"/>
    </location>
</feature>
<proteinExistence type="predicted"/>
<feature type="compositionally biased region" description="Basic and acidic residues" evidence="2">
    <location>
        <begin position="44"/>
        <end position="64"/>
    </location>
</feature>
<dbReference type="PANTHER" id="PTHR15721">
    <property type="entry name" value="KIAA0586 PROTEIN"/>
    <property type="match status" value="1"/>
</dbReference>
<feature type="compositionally biased region" description="Polar residues" evidence="2">
    <location>
        <begin position="1767"/>
        <end position="1780"/>
    </location>
</feature>
<keyword evidence="1" id="KW-0175">Coiled coil</keyword>
<feature type="compositionally biased region" description="Low complexity" evidence="2">
    <location>
        <begin position="21"/>
        <end position="43"/>
    </location>
</feature>
<evidence type="ECO:0000256" key="2">
    <source>
        <dbReference type="SAM" id="MobiDB-lite"/>
    </source>
</evidence>
<feature type="compositionally biased region" description="Polar residues" evidence="2">
    <location>
        <begin position="1740"/>
        <end position="1760"/>
    </location>
</feature>
<keyword evidence="4" id="KW-1185">Reference proteome</keyword>
<feature type="compositionally biased region" description="Low complexity" evidence="2">
    <location>
        <begin position="1300"/>
        <end position="1314"/>
    </location>
</feature>
<dbReference type="InterPro" id="IPR029246">
    <property type="entry name" value="TALPID3"/>
</dbReference>
<accession>A0ABQ9ESZ9</accession>